<feature type="domain" description="Immunity MXAN-0049 protein" evidence="1">
    <location>
        <begin position="19"/>
        <end position="121"/>
    </location>
</feature>
<sequence>MQTEYFVLTRTHSQEHPLLAWDQSGMAFRKRKPVDVHAPVKLKLAEPVPPHPVMADHHALPAPVVSTRLMEVFANANLHGVQLVPADVHAGNYVLRYWLLHVWRAIDCLDRERSVFQETATGRVLIAVDRLELDTGVLDAVPLEERLAFRLEGAAIFLFHLSVVNRALSLTPPPVGLRFIPVAEWGDASAFR</sequence>
<accession>A0A0H4WTL8</accession>
<dbReference type="RefSeq" id="WP_002639541.1">
    <property type="nucleotide sequence ID" value="NZ_CP012109.1"/>
</dbReference>
<reference evidence="2 3" key="1">
    <citation type="journal article" date="2016" name="PLoS ONE">
        <title>Complete Genome Sequence and Comparative Genomics of a Novel Myxobacterium Myxococcus hansupus.</title>
        <authorList>
            <person name="Sharma G."/>
            <person name="Narwani T."/>
            <person name="Subramanian S."/>
        </authorList>
    </citation>
    <scope>NUCLEOTIDE SEQUENCE [LARGE SCALE GENOMIC DNA]</scope>
    <source>
        <strain evidence="3">mixupus</strain>
    </source>
</reference>
<organism evidence="2 3">
    <name type="scientific">Pseudomyxococcus hansupus</name>
    <dbReference type="NCBI Taxonomy" id="1297742"/>
    <lineage>
        <taxon>Bacteria</taxon>
        <taxon>Pseudomonadati</taxon>
        <taxon>Myxococcota</taxon>
        <taxon>Myxococcia</taxon>
        <taxon>Myxococcales</taxon>
        <taxon>Cystobacterineae</taxon>
        <taxon>Myxococcaceae</taxon>
        <taxon>Pseudomyxococcus</taxon>
    </lineage>
</organism>
<keyword evidence="3" id="KW-1185">Reference proteome</keyword>
<dbReference type="PATRIC" id="fig|1297742.4.peg.3087"/>
<dbReference type="OrthoDB" id="5381821at2"/>
<dbReference type="STRING" id="1297742.A176_003061"/>
<dbReference type="KEGG" id="mym:A176_003061"/>
<dbReference type="Proteomes" id="UP000009026">
    <property type="component" value="Chromosome"/>
</dbReference>
<dbReference type="InterPro" id="IPR012433">
    <property type="entry name" value="Imm11"/>
</dbReference>
<evidence type="ECO:0000313" key="3">
    <source>
        <dbReference type="Proteomes" id="UP000009026"/>
    </source>
</evidence>
<evidence type="ECO:0000313" key="2">
    <source>
        <dbReference type="EMBL" id="AKQ66149.1"/>
    </source>
</evidence>
<protein>
    <recommendedName>
        <fullName evidence="1">Immunity MXAN-0049 protein domain-containing protein</fullName>
    </recommendedName>
</protein>
<dbReference type="Pfam" id="PF07791">
    <property type="entry name" value="Imm11"/>
    <property type="match status" value="1"/>
</dbReference>
<dbReference type="EMBL" id="CP012109">
    <property type="protein sequence ID" value="AKQ66149.1"/>
    <property type="molecule type" value="Genomic_DNA"/>
</dbReference>
<gene>
    <name evidence="2" type="ORF">A176_003061</name>
</gene>
<evidence type="ECO:0000259" key="1">
    <source>
        <dbReference type="Pfam" id="PF07791"/>
    </source>
</evidence>
<dbReference type="AlphaFoldDB" id="A0A0H4WTL8"/>
<proteinExistence type="predicted"/>
<name>A0A0H4WTL8_9BACT</name>